<comment type="subunit">
    <text evidence="11">Monomer.</text>
</comment>
<feature type="binding site" evidence="11">
    <location>
        <position position="161"/>
    </location>
    <ligand>
        <name>ATP</name>
        <dbReference type="ChEBI" id="CHEBI:30616"/>
    </ligand>
</feature>
<dbReference type="PRINTS" id="PR01100">
    <property type="entry name" value="SHIKIMTKNASE"/>
</dbReference>
<dbReference type="InterPro" id="IPR023000">
    <property type="entry name" value="Shikimate_kinase_CS"/>
</dbReference>
<dbReference type="InterPro" id="IPR031322">
    <property type="entry name" value="Shikimate/glucono_kinase"/>
</dbReference>
<evidence type="ECO:0000313" key="12">
    <source>
        <dbReference type="EMBL" id="KAA9129559.1"/>
    </source>
</evidence>
<evidence type="ECO:0000256" key="6">
    <source>
        <dbReference type="ARBA" id="ARBA00022741"/>
    </source>
</evidence>
<dbReference type="InterPro" id="IPR000623">
    <property type="entry name" value="Shikimate_kinase/TSH1"/>
</dbReference>
<evidence type="ECO:0000256" key="3">
    <source>
        <dbReference type="ARBA" id="ARBA00012154"/>
    </source>
</evidence>
<dbReference type="RefSeq" id="WP_150865761.1">
    <property type="nucleotide sequence ID" value="NZ_VYXP01000014.1"/>
</dbReference>
<dbReference type="UniPathway" id="UPA00053">
    <property type="reaction ID" value="UER00088"/>
</dbReference>
<dbReference type="CDD" id="cd00464">
    <property type="entry name" value="SK"/>
    <property type="match status" value="1"/>
</dbReference>
<keyword evidence="8 11" id="KW-0067">ATP-binding</keyword>
<feature type="binding site" evidence="11">
    <location>
        <position position="65"/>
    </location>
    <ligand>
        <name>substrate</name>
    </ligand>
</feature>
<evidence type="ECO:0000256" key="1">
    <source>
        <dbReference type="ARBA" id="ARBA00004842"/>
    </source>
</evidence>
<feature type="binding site" evidence="11">
    <location>
        <position position="125"/>
    </location>
    <ligand>
        <name>ATP</name>
        <dbReference type="ChEBI" id="CHEBI:30616"/>
    </ligand>
</feature>
<comment type="function">
    <text evidence="11">Catalyzes the specific phosphorylation of the 3-hydroxyl group of shikimic acid using ATP as a cosubstrate.</text>
</comment>
<evidence type="ECO:0000256" key="11">
    <source>
        <dbReference type="HAMAP-Rule" id="MF_00109"/>
    </source>
</evidence>
<evidence type="ECO:0000256" key="4">
    <source>
        <dbReference type="ARBA" id="ARBA00022605"/>
    </source>
</evidence>
<dbReference type="GO" id="GO:0005524">
    <property type="term" value="F:ATP binding"/>
    <property type="evidence" value="ECO:0007669"/>
    <property type="project" value="UniProtKB-UniRule"/>
</dbReference>
<organism evidence="12 13">
    <name type="scientific">Marinihelvus fidelis</name>
    <dbReference type="NCBI Taxonomy" id="2613842"/>
    <lineage>
        <taxon>Bacteria</taxon>
        <taxon>Pseudomonadati</taxon>
        <taxon>Pseudomonadota</taxon>
        <taxon>Gammaproteobacteria</taxon>
        <taxon>Chromatiales</taxon>
        <taxon>Wenzhouxiangellaceae</taxon>
        <taxon>Marinihelvus</taxon>
    </lineage>
</organism>
<dbReference type="InterPro" id="IPR027417">
    <property type="entry name" value="P-loop_NTPase"/>
</dbReference>
<dbReference type="GO" id="GO:0009073">
    <property type="term" value="P:aromatic amino acid family biosynthetic process"/>
    <property type="evidence" value="ECO:0007669"/>
    <property type="project" value="UniProtKB-KW"/>
</dbReference>
<keyword evidence="4 11" id="KW-0028">Amino-acid biosynthesis</keyword>
<comment type="pathway">
    <text evidence="1 11">Metabolic intermediate biosynthesis; chorismate biosynthesis; chorismate from D-erythrose 4-phosphate and phosphoenolpyruvate: step 5/7.</text>
</comment>
<keyword evidence="9 11" id="KW-0057">Aromatic amino acid biosynthesis</keyword>
<dbReference type="GO" id="GO:0008652">
    <property type="term" value="P:amino acid biosynthetic process"/>
    <property type="evidence" value="ECO:0007669"/>
    <property type="project" value="UniProtKB-KW"/>
</dbReference>
<keyword evidence="13" id="KW-1185">Reference proteome</keyword>
<comment type="cofactor">
    <cofactor evidence="11">
        <name>Mg(2+)</name>
        <dbReference type="ChEBI" id="CHEBI:18420"/>
    </cofactor>
    <text evidence="11">Binds 1 Mg(2+) ion per subunit.</text>
</comment>
<evidence type="ECO:0000256" key="9">
    <source>
        <dbReference type="ARBA" id="ARBA00023141"/>
    </source>
</evidence>
<comment type="caution">
    <text evidence="12">The sequence shown here is derived from an EMBL/GenBank/DDBJ whole genome shotgun (WGS) entry which is preliminary data.</text>
</comment>
<dbReference type="HAMAP" id="MF_00109">
    <property type="entry name" value="Shikimate_kinase"/>
    <property type="match status" value="1"/>
</dbReference>
<gene>
    <name evidence="11" type="primary">aroK</name>
    <name evidence="12" type="ORF">F3N42_15300</name>
</gene>
<dbReference type="PANTHER" id="PTHR21087">
    <property type="entry name" value="SHIKIMATE KINASE"/>
    <property type="match status" value="1"/>
</dbReference>
<evidence type="ECO:0000256" key="7">
    <source>
        <dbReference type="ARBA" id="ARBA00022777"/>
    </source>
</evidence>
<keyword evidence="6 11" id="KW-0547">Nucleotide-binding</keyword>
<dbReference type="EC" id="2.7.1.71" evidence="3 11"/>
<dbReference type="GO" id="GO:0000287">
    <property type="term" value="F:magnesium ion binding"/>
    <property type="evidence" value="ECO:0007669"/>
    <property type="project" value="UniProtKB-UniRule"/>
</dbReference>
<evidence type="ECO:0000256" key="2">
    <source>
        <dbReference type="ARBA" id="ARBA00006997"/>
    </source>
</evidence>
<evidence type="ECO:0000313" key="13">
    <source>
        <dbReference type="Proteomes" id="UP000325372"/>
    </source>
</evidence>
<comment type="similarity">
    <text evidence="2 11">Belongs to the shikimate kinase family.</text>
</comment>
<comment type="catalytic activity">
    <reaction evidence="10 11">
        <text>shikimate + ATP = 3-phosphoshikimate + ADP + H(+)</text>
        <dbReference type="Rhea" id="RHEA:13121"/>
        <dbReference type="ChEBI" id="CHEBI:15378"/>
        <dbReference type="ChEBI" id="CHEBI:30616"/>
        <dbReference type="ChEBI" id="CHEBI:36208"/>
        <dbReference type="ChEBI" id="CHEBI:145989"/>
        <dbReference type="ChEBI" id="CHEBI:456216"/>
        <dbReference type="EC" id="2.7.1.71"/>
    </reaction>
</comment>
<reference evidence="12 13" key="1">
    <citation type="submission" date="2019-09" db="EMBL/GenBank/DDBJ databases">
        <title>Wenzhouxiangella sp. Genome sequencing and assembly.</title>
        <authorList>
            <person name="Zhang R."/>
        </authorList>
    </citation>
    <scope>NUCLEOTIDE SEQUENCE [LARGE SCALE GENOMIC DNA]</scope>
    <source>
        <strain evidence="12 13">W260</strain>
    </source>
</reference>
<feature type="binding site" evidence="11">
    <location>
        <position position="23"/>
    </location>
    <ligand>
        <name>Mg(2+)</name>
        <dbReference type="ChEBI" id="CHEBI:18420"/>
    </ligand>
</feature>
<feature type="binding site" evidence="11">
    <location>
        <position position="87"/>
    </location>
    <ligand>
        <name>substrate</name>
    </ligand>
</feature>
<dbReference type="GO" id="GO:0005829">
    <property type="term" value="C:cytosol"/>
    <property type="evidence" value="ECO:0007669"/>
    <property type="project" value="TreeGrafter"/>
</dbReference>
<proteinExistence type="inferred from homology"/>
<evidence type="ECO:0000256" key="8">
    <source>
        <dbReference type="ARBA" id="ARBA00022840"/>
    </source>
</evidence>
<dbReference type="EMBL" id="VYXP01000014">
    <property type="protein sequence ID" value="KAA9129559.1"/>
    <property type="molecule type" value="Genomic_DNA"/>
</dbReference>
<keyword evidence="11" id="KW-0460">Magnesium</keyword>
<protein>
    <recommendedName>
        <fullName evidence="3 11">Shikimate kinase</fullName>
        <shortName evidence="11">SK</shortName>
        <ecNumber evidence="3 11">2.7.1.71</ecNumber>
    </recommendedName>
</protein>
<feature type="binding site" evidence="11">
    <location>
        <position position="41"/>
    </location>
    <ligand>
        <name>substrate</name>
    </ligand>
</feature>
<sequence length="179" mass="19661">MSADDARPGHRIFLVGPMGSGKTTLGRRVADLLELEFVDCDDEIESSTGASINLIFDIEGEAGFRDREARMLECLAQRDNVLVSTGGGAVLLPANRELMSRTGTVVWLKATVDQQIRRLELDRSRPLLQAPDRRKRLEELAAQRDPLYEAVADLAFTSGGRGVPLVAQALAKALREHHD</sequence>
<dbReference type="Pfam" id="PF01202">
    <property type="entry name" value="SKI"/>
    <property type="match status" value="1"/>
</dbReference>
<keyword evidence="11" id="KW-0963">Cytoplasm</keyword>
<name>A0A5N0T8C1_9GAMM</name>
<evidence type="ECO:0000256" key="5">
    <source>
        <dbReference type="ARBA" id="ARBA00022679"/>
    </source>
</evidence>
<comment type="subcellular location">
    <subcellularLocation>
        <location evidence="11">Cytoplasm</location>
    </subcellularLocation>
</comment>
<dbReference type="SUPFAM" id="SSF52540">
    <property type="entry name" value="P-loop containing nucleoside triphosphate hydrolases"/>
    <property type="match status" value="1"/>
</dbReference>
<dbReference type="AlphaFoldDB" id="A0A5N0T8C1"/>
<dbReference type="PROSITE" id="PS01128">
    <property type="entry name" value="SHIKIMATE_KINASE"/>
    <property type="match status" value="1"/>
</dbReference>
<evidence type="ECO:0000256" key="10">
    <source>
        <dbReference type="ARBA" id="ARBA00048567"/>
    </source>
</evidence>
<keyword evidence="11" id="KW-0479">Metal-binding</keyword>
<feature type="binding site" evidence="11">
    <location>
        <begin position="19"/>
        <end position="24"/>
    </location>
    <ligand>
        <name>ATP</name>
        <dbReference type="ChEBI" id="CHEBI:30616"/>
    </ligand>
</feature>
<dbReference type="GO" id="GO:0009423">
    <property type="term" value="P:chorismate biosynthetic process"/>
    <property type="evidence" value="ECO:0007669"/>
    <property type="project" value="UniProtKB-UniRule"/>
</dbReference>
<feature type="binding site" evidence="11">
    <location>
        <position position="144"/>
    </location>
    <ligand>
        <name>substrate</name>
    </ligand>
</feature>
<keyword evidence="7 11" id="KW-0418">Kinase</keyword>
<keyword evidence="5 11" id="KW-0808">Transferase</keyword>
<dbReference type="Proteomes" id="UP000325372">
    <property type="component" value="Unassembled WGS sequence"/>
</dbReference>
<dbReference type="PANTHER" id="PTHR21087:SF16">
    <property type="entry name" value="SHIKIMATE KINASE 1, CHLOROPLASTIC"/>
    <property type="match status" value="1"/>
</dbReference>
<dbReference type="Gene3D" id="3.40.50.300">
    <property type="entry name" value="P-loop containing nucleotide triphosphate hydrolases"/>
    <property type="match status" value="1"/>
</dbReference>
<accession>A0A5N0T8C1</accession>
<dbReference type="GO" id="GO:0004765">
    <property type="term" value="F:shikimate kinase activity"/>
    <property type="evidence" value="ECO:0007669"/>
    <property type="project" value="UniProtKB-UniRule"/>
</dbReference>